<evidence type="ECO:0000256" key="1">
    <source>
        <dbReference type="SAM" id="MobiDB-lite"/>
    </source>
</evidence>
<organism evidence="2 3">
    <name type="scientific">Marininema mesophilum</name>
    <dbReference type="NCBI Taxonomy" id="1048340"/>
    <lineage>
        <taxon>Bacteria</taxon>
        <taxon>Bacillati</taxon>
        <taxon>Bacillota</taxon>
        <taxon>Bacilli</taxon>
        <taxon>Bacillales</taxon>
        <taxon>Thermoactinomycetaceae</taxon>
        <taxon>Marininema</taxon>
    </lineage>
</organism>
<evidence type="ECO:0000313" key="3">
    <source>
        <dbReference type="Proteomes" id="UP000198534"/>
    </source>
</evidence>
<name>A0A1H3C296_9BACL</name>
<dbReference type="STRING" id="1048340.SAMN05444487_11934"/>
<protein>
    <submittedName>
        <fullName evidence="2">Uncharacterized protein</fullName>
    </submittedName>
</protein>
<reference evidence="2 3" key="1">
    <citation type="submission" date="2016-10" db="EMBL/GenBank/DDBJ databases">
        <authorList>
            <person name="de Groot N.N."/>
        </authorList>
    </citation>
    <scope>NUCLEOTIDE SEQUENCE [LARGE SCALE GENOMIC DNA]</scope>
    <source>
        <strain evidence="2 3">DSM 45610</strain>
    </source>
</reference>
<dbReference type="AlphaFoldDB" id="A0A1H3C296"/>
<feature type="compositionally biased region" description="Basic and acidic residues" evidence="1">
    <location>
        <begin position="1"/>
        <end position="17"/>
    </location>
</feature>
<proteinExistence type="predicted"/>
<dbReference type="RefSeq" id="WP_177168104.1">
    <property type="nucleotide sequence ID" value="NZ_FNNQ01000019.1"/>
</dbReference>
<dbReference type="EMBL" id="FNNQ01000019">
    <property type="protein sequence ID" value="SDX48185.1"/>
    <property type="molecule type" value="Genomic_DNA"/>
</dbReference>
<keyword evidence="3" id="KW-1185">Reference proteome</keyword>
<evidence type="ECO:0000313" key="2">
    <source>
        <dbReference type="EMBL" id="SDX48185.1"/>
    </source>
</evidence>
<feature type="region of interest" description="Disordered" evidence="1">
    <location>
        <begin position="1"/>
        <end position="33"/>
    </location>
</feature>
<dbReference type="Proteomes" id="UP000198534">
    <property type="component" value="Unassembled WGS sequence"/>
</dbReference>
<accession>A0A1H3C296</accession>
<sequence>MLDHEEVKPLPERLREDLDGENNPDLESQPEALSSRRYDKRIKLIDLL</sequence>
<gene>
    <name evidence="2" type="ORF">SAMN05444487_11934</name>
</gene>